<dbReference type="SUPFAM" id="SSF46785">
    <property type="entry name" value="Winged helix' DNA-binding domain"/>
    <property type="match status" value="1"/>
</dbReference>
<keyword evidence="7" id="KW-1185">Reference proteome</keyword>
<dbReference type="Pfam" id="PF00126">
    <property type="entry name" value="HTH_1"/>
    <property type="match status" value="1"/>
</dbReference>
<gene>
    <name evidence="6" type="ORF">FDO65_03540</name>
</gene>
<dbReference type="Pfam" id="PF03466">
    <property type="entry name" value="LysR_substrate"/>
    <property type="match status" value="1"/>
</dbReference>
<keyword evidence="2" id="KW-0805">Transcription regulation</keyword>
<dbReference type="Gene3D" id="3.40.190.10">
    <property type="entry name" value="Periplasmic binding protein-like II"/>
    <property type="match status" value="2"/>
</dbReference>
<dbReference type="InterPro" id="IPR000847">
    <property type="entry name" value="LysR_HTH_N"/>
</dbReference>
<dbReference type="FunFam" id="1.10.10.10:FF:000001">
    <property type="entry name" value="LysR family transcriptional regulator"/>
    <property type="match status" value="1"/>
</dbReference>
<comment type="caution">
    <text evidence="6">The sequence shown here is derived from an EMBL/GenBank/DDBJ whole genome shotgun (WGS) entry which is preliminary data.</text>
</comment>
<evidence type="ECO:0000256" key="1">
    <source>
        <dbReference type="ARBA" id="ARBA00009437"/>
    </source>
</evidence>
<feature type="domain" description="HTH lysR-type" evidence="5">
    <location>
        <begin position="4"/>
        <end position="61"/>
    </location>
</feature>
<comment type="similarity">
    <text evidence="1">Belongs to the LysR transcriptional regulatory family.</text>
</comment>
<dbReference type="InterPro" id="IPR050950">
    <property type="entry name" value="HTH-type_LysR_regulators"/>
</dbReference>
<evidence type="ECO:0000259" key="5">
    <source>
        <dbReference type="PROSITE" id="PS50931"/>
    </source>
</evidence>
<dbReference type="Proteomes" id="UP000306985">
    <property type="component" value="Unassembled WGS sequence"/>
</dbReference>
<dbReference type="InterPro" id="IPR005119">
    <property type="entry name" value="LysR_subst-bd"/>
</dbReference>
<dbReference type="Gene3D" id="1.10.10.10">
    <property type="entry name" value="Winged helix-like DNA-binding domain superfamily/Winged helix DNA-binding domain"/>
    <property type="match status" value="1"/>
</dbReference>
<organism evidence="6 7">
    <name type="scientific">Nakamurella flava</name>
    <dbReference type="NCBI Taxonomy" id="2576308"/>
    <lineage>
        <taxon>Bacteria</taxon>
        <taxon>Bacillati</taxon>
        <taxon>Actinomycetota</taxon>
        <taxon>Actinomycetes</taxon>
        <taxon>Nakamurellales</taxon>
        <taxon>Nakamurellaceae</taxon>
        <taxon>Nakamurella</taxon>
    </lineage>
</organism>
<sequence length="301" mass="33832">MSSLSFRQLQYVVAVADAGQISAAARELYVSQSAVTMAVQEVERQLRAELFVRGPRGVVLSPAGRAFLPKARRILQLMDDATLVATSDTDLRGNIQVGVTYTVMAYFVPHHLQRLRAMFPQVEISWLELDRPEVEDLLHSGHLDLGLVLTSNIRRRELDHETLVHSRRRLWHAPGHALGDLPEVRLTDVAEHPYVQLTVDEADYTTRSYWGGLSPRVLLETSSIEAVRSIVANGDGVAILSDMVYRPWSLEGKKVDTVVLRDPVPDMRIGLAWHRAVSFTPAMTALREYFRGQFDTADQRP</sequence>
<dbReference type="GO" id="GO:0003700">
    <property type="term" value="F:DNA-binding transcription factor activity"/>
    <property type="evidence" value="ECO:0007669"/>
    <property type="project" value="InterPro"/>
</dbReference>
<dbReference type="PROSITE" id="PS50931">
    <property type="entry name" value="HTH_LYSR"/>
    <property type="match status" value="1"/>
</dbReference>
<evidence type="ECO:0000256" key="4">
    <source>
        <dbReference type="ARBA" id="ARBA00023163"/>
    </source>
</evidence>
<keyword evidence="4" id="KW-0804">Transcription</keyword>
<dbReference type="GO" id="GO:0005829">
    <property type="term" value="C:cytosol"/>
    <property type="evidence" value="ECO:0007669"/>
    <property type="project" value="TreeGrafter"/>
</dbReference>
<dbReference type="PANTHER" id="PTHR30419">
    <property type="entry name" value="HTH-TYPE TRANSCRIPTIONAL REGULATOR YBHD"/>
    <property type="match status" value="1"/>
</dbReference>
<dbReference type="PRINTS" id="PR00039">
    <property type="entry name" value="HTHLYSR"/>
</dbReference>
<protein>
    <submittedName>
        <fullName evidence="6">LysR family transcriptional regulator</fullName>
    </submittedName>
</protein>
<evidence type="ECO:0000313" key="6">
    <source>
        <dbReference type="EMBL" id="TKV62123.1"/>
    </source>
</evidence>
<keyword evidence="3" id="KW-0238">DNA-binding</keyword>
<dbReference type="SUPFAM" id="SSF53850">
    <property type="entry name" value="Periplasmic binding protein-like II"/>
    <property type="match status" value="1"/>
</dbReference>
<reference evidence="6 7" key="1">
    <citation type="submission" date="2019-05" db="EMBL/GenBank/DDBJ databases">
        <title>Nakamurella sp. N5BH11, whole genome shotgun sequence.</title>
        <authorList>
            <person name="Tuo L."/>
        </authorList>
    </citation>
    <scope>NUCLEOTIDE SEQUENCE [LARGE SCALE GENOMIC DNA]</scope>
    <source>
        <strain evidence="6 7">N5BH11</strain>
    </source>
</reference>
<evidence type="ECO:0000256" key="2">
    <source>
        <dbReference type="ARBA" id="ARBA00023015"/>
    </source>
</evidence>
<name>A0A4U6QNA6_9ACTN</name>
<dbReference type="OrthoDB" id="8417889at2"/>
<dbReference type="AlphaFoldDB" id="A0A4U6QNA6"/>
<dbReference type="PANTHER" id="PTHR30419:SF8">
    <property type="entry name" value="NITROGEN ASSIMILATION TRANSCRIPTIONAL ACTIVATOR-RELATED"/>
    <property type="match status" value="1"/>
</dbReference>
<accession>A0A4U6QNA6</accession>
<dbReference type="InterPro" id="IPR036388">
    <property type="entry name" value="WH-like_DNA-bd_sf"/>
</dbReference>
<dbReference type="EMBL" id="SZZH01000001">
    <property type="protein sequence ID" value="TKV62123.1"/>
    <property type="molecule type" value="Genomic_DNA"/>
</dbReference>
<dbReference type="InterPro" id="IPR036390">
    <property type="entry name" value="WH_DNA-bd_sf"/>
</dbReference>
<proteinExistence type="inferred from homology"/>
<evidence type="ECO:0000256" key="3">
    <source>
        <dbReference type="ARBA" id="ARBA00023125"/>
    </source>
</evidence>
<dbReference type="GO" id="GO:0003677">
    <property type="term" value="F:DNA binding"/>
    <property type="evidence" value="ECO:0007669"/>
    <property type="project" value="UniProtKB-KW"/>
</dbReference>
<evidence type="ECO:0000313" key="7">
    <source>
        <dbReference type="Proteomes" id="UP000306985"/>
    </source>
</evidence>